<feature type="transmembrane region" description="Helical" evidence="1">
    <location>
        <begin position="6"/>
        <end position="23"/>
    </location>
</feature>
<evidence type="ECO:0000313" key="2">
    <source>
        <dbReference type="EMBL" id="QBC44586.1"/>
    </source>
</evidence>
<reference evidence="2 3" key="1">
    <citation type="submission" date="2018-01" db="EMBL/GenBank/DDBJ databases">
        <title>Genome sequence of Iodobacter sp. strain PCH194 isolated from Indian Trans-Himalaya.</title>
        <authorList>
            <person name="Kumar V."/>
            <person name="Thakur V."/>
            <person name="Kumar S."/>
            <person name="Singh D."/>
        </authorList>
    </citation>
    <scope>NUCLEOTIDE SEQUENCE [LARGE SCALE GENOMIC DNA]</scope>
    <source>
        <strain evidence="2 3">PCH194</strain>
    </source>
</reference>
<evidence type="ECO:0000256" key="1">
    <source>
        <dbReference type="SAM" id="Phobius"/>
    </source>
</evidence>
<dbReference type="KEGG" id="ifl:C1H71_14340"/>
<dbReference type="EMBL" id="CP025781">
    <property type="protein sequence ID" value="QBC44586.1"/>
    <property type="molecule type" value="Genomic_DNA"/>
</dbReference>
<proteinExistence type="predicted"/>
<dbReference type="AlphaFoldDB" id="A0A7G3GBF3"/>
<name>A0A7G3GBF3_9NEIS</name>
<dbReference type="RefSeq" id="WP_130107122.1">
    <property type="nucleotide sequence ID" value="NZ_CP025781.1"/>
</dbReference>
<keyword evidence="1" id="KW-0812">Transmembrane</keyword>
<sequence length="85" mass="9824">MFEFLCIYWIIVSIIEIFCLLSSKNSYKLCFYVFVVISHHVVQTQKTGDYFNTSVPLVSENHAIATLHLEQRAALDEQQVQLPTT</sequence>
<organism evidence="2 3">
    <name type="scientific">Iodobacter fluviatilis</name>
    <dbReference type="NCBI Taxonomy" id="537"/>
    <lineage>
        <taxon>Bacteria</taxon>
        <taxon>Pseudomonadati</taxon>
        <taxon>Pseudomonadota</taxon>
        <taxon>Betaproteobacteria</taxon>
        <taxon>Neisseriales</taxon>
        <taxon>Chitinibacteraceae</taxon>
        <taxon>Iodobacter</taxon>
    </lineage>
</organism>
<dbReference type="Proteomes" id="UP000515917">
    <property type="component" value="Chromosome"/>
</dbReference>
<evidence type="ECO:0000313" key="3">
    <source>
        <dbReference type="Proteomes" id="UP000515917"/>
    </source>
</evidence>
<accession>A0A7G3GBF3</accession>
<keyword evidence="3" id="KW-1185">Reference proteome</keyword>
<keyword evidence="1" id="KW-0472">Membrane</keyword>
<keyword evidence="1" id="KW-1133">Transmembrane helix</keyword>
<protein>
    <submittedName>
        <fullName evidence="2">Uncharacterized protein</fullName>
    </submittedName>
</protein>
<gene>
    <name evidence="2" type="ORF">C1H71_14340</name>
</gene>